<accession>A0ABX8ZAW1</accession>
<reference evidence="2 3" key="1">
    <citation type="submission" date="2021-08" db="EMBL/GenBank/DDBJ databases">
        <title>Comparative Genomics Analysis of the Genus Qipengyuania Reveals Extensive Genetic Diversity and Metabolic Versatility, Including the Description of Fifteen Novel Species.</title>
        <authorList>
            <person name="Liu Y."/>
        </authorList>
    </citation>
    <scope>NUCLEOTIDE SEQUENCE [LARGE SCALE GENOMIC DNA]</scope>
    <source>
        <strain evidence="2 3">1XM2-8</strain>
    </source>
</reference>
<keyword evidence="3" id="KW-1185">Reference proteome</keyword>
<evidence type="ECO:0000313" key="3">
    <source>
        <dbReference type="Proteomes" id="UP000824280"/>
    </source>
</evidence>
<sequence>MDFMKILKSLEQALYEVMVWLVFYPLTMWKVLVRPGQMMTYADDELSDDDEDRYSDRLSPPIFLAITLGLAHALELATGQVVEQTGLLQDDKNLLAFRMIVFSVYPLTLSVRLLRKKGIPLDRKSLLGPFYAQCYVAAPWAFVSSSAALIAFSLRGETGEALLYALGGILVASIWYITLQARWFARSLGIGIGGGLRNALLTFAEATIIMVILGLIVEKF</sequence>
<proteinExistence type="predicted"/>
<keyword evidence="1" id="KW-1133">Transmembrane helix</keyword>
<dbReference type="EMBL" id="CP081297">
    <property type="protein sequence ID" value="QZD86127.1"/>
    <property type="molecule type" value="Genomic_DNA"/>
</dbReference>
<dbReference type="Proteomes" id="UP000824280">
    <property type="component" value="Chromosome"/>
</dbReference>
<feature type="transmembrane region" description="Helical" evidence="1">
    <location>
        <begin position="161"/>
        <end position="179"/>
    </location>
</feature>
<feature type="transmembrane region" description="Helical" evidence="1">
    <location>
        <begin position="12"/>
        <end position="32"/>
    </location>
</feature>
<evidence type="ECO:0000313" key="2">
    <source>
        <dbReference type="EMBL" id="QZD86127.1"/>
    </source>
</evidence>
<keyword evidence="1" id="KW-0812">Transmembrane</keyword>
<protein>
    <recommendedName>
        <fullName evidence="4">Permease</fullName>
    </recommendedName>
</protein>
<keyword evidence="1" id="KW-0472">Membrane</keyword>
<evidence type="ECO:0000256" key="1">
    <source>
        <dbReference type="SAM" id="Phobius"/>
    </source>
</evidence>
<dbReference type="RefSeq" id="WP_221421673.1">
    <property type="nucleotide sequence ID" value="NZ_CP081297.1"/>
</dbReference>
<organism evidence="2 3">
    <name type="scientific">Qipengyuania psychrotolerans</name>
    <dbReference type="NCBI Taxonomy" id="2867238"/>
    <lineage>
        <taxon>Bacteria</taxon>
        <taxon>Pseudomonadati</taxon>
        <taxon>Pseudomonadota</taxon>
        <taxon>Alphaproteobacteria</taxon>
        <taxon>Sphingomonadales</taxon>
        <taxon>Erythrobacteraceae</taxon>
        <taxon>Qipengyuania</taxon>
    </lineage>
</organism>
<evidence type="ECO:0008006" key="4">
    <source>
        <dbReference type="Google" id="ProtNLM"/>
    </source>
</evidence>
<name>A0ABX8ZAW1_9SPHN</name>
<feature type="transmembrane region" description="Helical" evidence="1">
    <location>
        <begin position="94"/>
        <end position="114"/>
    </location>
</feature>
<feature type="transmembrane region" description="Helical" evidence="1">
    <location>
        <begin position="135"/>
        <end position="155"/>
    </location>
</feature>
<feature type="transmembrane region" description="Helical" evidence="1">
    <location>
        <begin position="199"/>
        <end position="217"/>
    </location>
</feature>
<gene>
    <name evidence="2" type="ORF">K3166_07515</name>
</gene>